<dbReference type="InterPro" id="IPR018497">
    <property type="entry name" value="Peptidase_M13_C"/>
</dbReference>
<sequence>MVMMLQRLLLCLCAVFLFGVSQAAPIETLIETVADVLNQTADPCTDVVEYSCGKWREAFELPKEESRWLRAFHGLDNTTKHLIRDVLDGGKCSQLPNQEEKKEPADGWEELLFCYYQACMDQDRLDELGSQPLLSFMERELPFLLETDIGGWETMTPAEKGKVMAEILARMHIHPFSPFFSVYLDENPLVEEDKVGIAISQGGLVLDYGQYDEEKVLQAYLDYLSGSQELFQSAVATGSPPSLKGSRRAFLEPPAAAEETLDIEKDLQNISLSPTEIKDPVATTNLMTFADLKDLMPTFDWDTFFKTFGDALGLPAMTNETEVIIHNETYFRELNKLLTEVWDDKAILAYLQGQLFSGMGALLSREWLELSYDFNRNVKNAEPRERWDECQGMARSTLKWIVARVVLEEFDPNLKAVADAMVANVKAAFRDVLDEIQWMTNETKDVAYEKLEKVTYQIANPAWILTDEEYRVNFEKIYGPETAAAELDAHLFDATLYVQEQTQRYSVSFFGKPFDREVIGWYRSPIDTNAFYVADWNTMTFLAGILQAPVFYPFNESDDSENAILAKTAINHGGIGAVMGHELIHGFDTRGREYNPDGLLFNWWSDVSRTEFEAKTDCVVAQFSEYVAVEKGELDDLQEDIKVDGLLTVTENTADLGGIYLGYKALLKELTEEQLQIKPLEEYGHDLTVGQLFFLGWTQVWACHETRPEERKKRVERDYHAAAAVRALGPVSNLAEYSKAFNCPPDSAVNLPARDEQCKVW</sequence>
<evidence type="ECO:0000256" key="8">
    <source>
        <dbReference type="SAM" id="SignalP"/>
    </source>
</evidence>
<keyword evidence="12" id="KW-1185">Reference proteome</keyword>
<evidence type="ECO:0000256" key="4">
    <source>
        <dbReference type="ARBA" id="ARBA00022723"/>
    </source>
</evidence>
<evidence type="ECO:0000259" key="10">
    <source>
        <dbReference type="Pfam" id="PF05649"/>
    </source>
</evidence>
<evidence type="ECO:0000256" key="1">
    <source>
        <dbReference type="ARBA" id="ARBA00001947"/>
    </source>
</evidence>
<dbReference type="GO" id="GO:0046872">
    <property type="term" value="F:metal ion binding"/>
    <property type="evidence" value="ECO:0007669"/>
    <property type="project" value="UniProtKB-KW"/>
</dbReference>
<keyword evidence="3" id="KW-0645">Protease</keyword>
<evidence type="ECO:0000259" key="9">
    <source>
        <dbReference type="Pfam" id="PF01431"/>
    </source>
</evidence>
<dbReference type="InterPro" id="IPR000718">
    <property type="entry name" value="Peptidase_M13"/>
</dbReference>
<evidence type="ECO:0000256" key="3">
    <source>
        <dbReference type="ARBA" id="ARBA00022670"/>
    </source>
</evidence>
<gene>
    <name evidence="11" type="ORF">Vbra_9698</name>
</gene>
<feature type="signal peptide" evidence="8">
    <location>
        <begin position="1"/>
        <end position="23"/>
    </location>
</feature>
<feature type="chain" id="PRO_5005189614" description="Peptidase M13 N-terminal domain-containing protein" evidence="8">
    <location>
        <begin position="24"/>
        <end position="761"/>
    </location>
</feature>
<comment type="similarity">
    <text evidence="2">Belongs to the peptidase M13 family.</text>
</comment>
<feature type="domain" description="Peptidase M13 C-terminal" evidence="9">
    <location>
        <begin position="529"/>
        <end position="752"/>
    </location>
</feature>
<dbReference type="Pfam" id="PF05649">
    <property type="entry name" value="Peptidase_M13_N"/>
    <property type="match status" value="1"/>
</dbReference>
<dbReference type="AlphaFoldDB" id="A0A0G4G7S5"/>
<proteinExistence type="inferred from homology"/>
<dbReference type="InterPro" id="IPR008753">
    <property type="entry name" value="Peptidase_M13_N"/>
</dbReference>
<evidence type="ECO:0008006" key="13">
    <source>
        <dbReference type="Google" id="ProtNLM"/>
    </source>
</evidence>
<feature type="domain" description="Peptidase M13 N-terminal" evidence="10">
    <location>
        <begin position="43"/>
        <end position="460"/>
    </location>
</feature>
<keyword evidence="7" id="KW-0482">Metalloprotease</keyword>
<accession>A0A0G4G7S5</accession>
<dbReference type="GO" id="GO:0004222">
    <property type="term" value="F:metalloendopeptidase activity"/>
    <property type="evidence" value="ECO:0007669"/>
    <property type="project" value="InterPro"/>
</dbReference>
<dbReference type="GO" id="GO:0005886">
    <property type="term" value="C:plasma membrane"/>
    <property type="evidence" value="ECO:0007669"/>
    <property type="project" value="TreeGrafter"/>
</dbReference>
<dbReference type="PhylomeDB" id="A0A0G4G7S5"/>
<dbReference type="CDD" id="cd08662">
    <property type="entry name" value="M13"/>
    <property type="match status" value="1"/>
</dbReference>
<keyword evidence="4" id="KW-0479">Metal-binding</keyword>
<dbReference type="InterPro" id="IPR024079">
    <property type="entry name" value="MetalloPept_cat_dom_sf"/>
</dbReference>
<dbReference type="InterPro" id="IPR042089">
    <property type="entry name" value="Peptidase_M13_dom_2"/>
</dbReference>
<dbReference type="InParanoid" id="A0A0G4G7S5"/>
<evidence type="ECO:0000256" key="7">
    <source>
        <dbReference type="ARBA" id="ARBA00023049"/>
    </source>
</evidence>
<evidence type="ECO:0000256" key="5">
    <source>
        <dbReference type="ARBA" id="ARBA00022801"/>
    </source>
</evidence>
<dbReference type="OMA" id="RNHDAWY"/>
<dbReference type="PANTHER" id="PTHR11733:SF167">
    <property type="entry name" value="FI17812P1-RELATED"/>
    <property type="match status" value="1"/>
</dbReference>
<keyword evidence="8" id="KW-0732">Signal</keyword>
<dbReference type="GO" id="GO:0016485">
    <property type="term" value="P:protein processing"/>
    <property type="evidence" value="ECO:0007669"/>
    <property type="project" value="TreeGrafter"/>
</dbReference>
<dbReference type="Gene3D" id="3.40.390.10">
    <property type="entry name" value="Collagenase (Catalytic Domain)"/>
    <property type="match status" value="1"/>
</dbReference>
<dbReference type="Pfam" id="PF01431">
    <property type="entry name" value="Peptidase_M13"/>
    <property type="match status" value="1"/>
</dbReference>
<dbReference type="STRING" id="1169540.A0A0G4G7S5"/>
<dbReference type="PROSITE" id="PS51885">
    <property type="entry name" value="NEPRILYSIN"/>
    <property type="match status" value="1"/>
</dbReference>
<dbReference type="SUPFAM" id="SSF55486">
    <property type="entry name" value="Metalloproteases ('zincins'), catalytic domain"/>
    <property type="match status" value="1"/>
</dbReference>
<evidence type="ECO:0000313" key="11">
    <source>
        <dbReference type="EMBL" id="CEM24548.1"/>
    </source>
</evidence>
<evidence type="ECO:0000313" key="12">
    <source>
        <dbReference type="Proteomes" id="UP000041254"/>
    </source>
</evidence>
<keyword evidence="6" id="KW-0862">Zinc</keyword>
<evidence type="ECO:0000256" key="6">
    <source>
        <dbReference type="ARBA" id="ARBA00022833"/>
    </source>
</evidence>
<comment type="cofactor">
    <cofactor evidence="1">
        <name>Zn(2+)</name>
        <dbReference type="ChEBI" id="CHEBI:29105"/>
    </cofactor>
</comment>
<evidence type="ECO:0000256" key="2">
    <source>
        <dbReference type="ARBA" id="ARBA00007357"/>
    </source>
</evidence>
<keyword evidence="5" id="KW-0378">Hydrolase</keyword>
<reference evidence="11 12" key="1">
    <citation type="submission" date="2014-11" db="EMBL/GenBank/DDBJ databases">
        <authorList>
            <person name="Zhu J."/>
            <person name="Qi W."/>
            <person name="Song R."/>
        </authorList>
    </citation>
    <scope>NUCLEOTIDE SEQUENCE [LARGE SCALE GENOMIC DNA]</scope>
</reference>
<dbReference type="Gene3D" id="1.10.1380.10">
    <property type="entry name" value="Neutral endopeptidase , domain2"/>
    <property type="match status" value="1"/>
</dbReference>
<name>A0A0G4G7S5_VITBC</name>
<organism evidence="11 12">
    <name type="scientific">Vitrella brassicaformis (strain CCMP3155)</name>
    <dbReference type="NCBI Taxonomy" id="1169540"/>
    <lineage>
        <taxon>Eukaryota</taxon>
        <taxon>Sar</taxon>
        <taxon>Alveolata</taxon>
        <taxon>Colpodellida</taxon>
        <taxon>Vitrellaceae</taxon>
        <taxon>Vitrella</taxon>
    </lineage>
</organism>
<dbReference type="OrthoDB" id="6475849at2759"/>
<dbReference type="Proteomes" id="UP000041254">
    <property type="component" value="Unassembled WGS sequence"/>
</dbReference>
<dbReference type="VEuPathDB" id="CryptoDB:Vbra_9698"/>
<dbReference type="EMBL" id="CDMY01000582">
    <property type="protein sequence ID" value="CEM24548.1"/>
    <property type="molecule type" value="Genomic_DNA"/>
</dbReference>
<protein>
    <recommendedName>
        <fullName evidence="13">Peptidase M13 N-terminal domain-containing protein</fullName>
    </recommendedName>
</protein>
<dbReference type="PANTHER" id="PTHR11733">
    <property type="entry name" value="ZINC METALLOPROTEASE FAMILY M13 NEPRILYSIN-RELATED"/>
    <property type="match status" value="1"/>
</dbReference>
<dbReference type="PRINTS" id="PR00786">
    <property type="entry name" value="NEPRILYSIN"/>
</dbReference>